<keyword evidence="11" id="KW-0282">Flagellum</keyword>
<dbReference type="Pfam" id="PF03748">
    <property type="entry name" value="FliL"/>
    <property type="match status" value="1"/>
</dbReference>
<dbReference type="RefSeq" id="WP_173764420.1">
    <property type="nucleotide sequence ID" value="NZ_CP048836.1"/>
</dbReference>
<evidence type="ECO:0000256" key="2">
    <source>
        <dbReference type="ARBA" id="ARBA00004162"/>
    </source>
</evidence>
<reference evidence="11 12" key="1">
    <citation type="submission" date="2020-02" db="EMBL/GenBank/DDBJ databases">
        <title>Nitrogenibacter mangrovi gen. nov., sp. nov. isolated from mangrove sediment, a denitrifying betaproteobacterium.</title>
        <authorList>
            <person name="Liao H."/>
            <person name="Tian Y."/>
        </authorList>
    </citation>
    <scope>NUCLEOTIDE SEQUENCE [LARGE SCALE GENOMIC DNA]</scope>
    <source>
        <strain evidence="11 12">M9-3-2</strain>
    </source>
</reference>
<dbReference type="KEGG" id="azq:G3580_06110"/>
<keyword evidence="5 10" id="KW-0145">Chemotaxis</keyword>
<evidence type="ECO:0000256" key="8">
    <source>
        <dbReference type="ARBA" id="ARBA00022989"/>
    </source>
</evidence>
<evidence type="ECO:0000256" key="6">
    <source>
        <dbReference type="ARBA" id="ARBA00022692"/>
    </source>
</evidence>
<dbReference type="GO" id="GO:0006935">
    <property type="term" value="P:chemotaxis"/>
    <property type="evidence" value="ECO:0007669"/>
    <property type="project" value="UniProtKB-KW"/>
</dbReference>
<comment type="similarity">
    <text evidence="3 10">Belongs to the FliL family.</text>
</comment>
<dbReference type="PANTHER" id="PTHR35091">
    <property type="entry name" value="FLAGELLAR PROTEIN FLIL"/>
    <property type="match status" value="1"/>
</dbReference>
<keyword evidence="9 10" id="KW-0472">Membrane</keyword>
<dbReference type="GO" id="GO:0009425">
    <property type="term" value="C:bacterial-type flagellum basal body"/>
    <property type="evidence" value="ECO:0007669"/>
    <property type="project" value="InterPro"/>
</dbReference>
<keyword evidence="11" id="KW-0966">Cell projection</keyword>
<keyword evidence="6 10" id="KW-0812">Transmembrane</keyword>
<evidence type="ECO:0000256" key="7">
    <source>
        <dbReference type="ARBA" id="ARBA00022779"/>
    </source>
</evidence>
<dbReference type="InterPro" id="IPR005503">
    <property type="entry name" value="FliL"/>
</dbReference>
<gene>
    <name evidence="11" type="ORF">G3580_06110</name>
</gene>
<dbReference type="GO" id="GO:0005886">
    <property type="term" value="C:plasma membrane"/>
    <property type="evidence" value="ECO:0007669"/>
    <property type="project" value="UniProtKB-SubCell"/>
</dbReference>
<keyword evidence="12" id="KW-1185">Reference proteome</keyword>
<comment type="subcellular location">
    <subcellularLocation>
        <location evidence="10">Cell inner membrane</location>
    </subcellularLocation>
    <subcellularLocation>
        <location evidence="2">Cell membrane</location>
        <topology evidence="2">Single-pass membrane protein</topology>
    </subcellularLocation>
</comment>
<dbReference type="GO" id="GO:0071978">
    <property type="term" value="P:bacterial-type flagellum-dependent swarming motility"/>
    <property type="evidence" value="ECO:0007669"/>
    <property type="project" value="TreeGrafter"/>
</dbReference>
<dbReference type="Proteomes" id="UP000501991">
    <property type="component" value="Chromosome"/>
</dbReference>
<evidence type="ECO:0000256" key="3">
    <source>
        <dbReference type="ARBA" id="ARBA00008281"/>
    </source>
</evidence>
<name>A0A6C1B317_9RHOO</name>
<keyword evidence="7 10" id="KW-0283">Flagellar rotation</keyword>
<evidence type="ECO:0000256" key="1">
    <source>
        <dbReference type="ARBA" id="ARBA00002254"/>
    </source>
</evidence>
<evidence type="ECO:0000256" key="9">
    <source>
        <dbReference type="ARBA" id="ARBA00023136"/>
    </source>
</evidence>
<evidence type="ECO:0000256" key="4">
    <source>
        <dbReference type="ARBA" id="ARBA00022475"/>
    </source>
</evidence>
<dbReference type="AlphaFoldDB" id="A0A6C1B317"/>
<dbReference type="EMBL" id="CP048836">
    <property type="protein sequence ID" value="QID17255.1"/>
    <property type="molecule type" value="Genomic_DNA"/>
</dbReference>
<keyword evidence="4" id="KW-1003">Cell membrane</keyword>
<evidence type="ECO:0000256" key="5">
    <source>
        <dbReference type="ARBA" id="ARBA00022500"/>
    </source>
</evidence>
<feature type="transmembrane region" description="Helical" evidence="10">
    <location>
        <begin position="23"/>
        <end position="46"/>
    </location>
</feature>
<accession>A0A6C1B317</accession>
<comment type="function">
    <text evidence="1 10">Controls the rotational direction of flagella during chemotaxis.</text>
</comment>
<sequence length="187" mass="20321">MSKAAAKPEAEGEAPPKKGGKKLLIIILVVVLLLVVAGGAVVVLLLKKNQGEDGATDAHAKEETHLKVDLSHPPTFVTLEPFTVNLAPAEGDHFLQVVMVLKVVDPEVAEQMKGYMPEIRHEVNLVLSSKLPSEISTVDGREELAKEAMERINYVLGFEKPSAEQMKRNPGPWGPVISVLFNSFIVQ</sequence>
<organism evidence="11 12">
    <name type="scientific">Nitrogeniibacter mangrovi</name>
    <dbReference type="NCBI Taxonomy" id="2016596"/>
    <lineage>
        <taxon>Bacteria</taxon>
        <taxon>Pseudomonadati</taxon>
        <taxon>Pseudomonadota</taxon>
        <taxon>Betaproteobacteria</taxon>
        <taxon>Rhodocyclales</taxon>
        <taxon>Zoogloeaceae</taxon>
        <taxon>Nitrogeniibacter</taxon>
    </lineage>
</organism>
<protein>
    <recommendedName>
        <fullName evidence="10">Flagellar protein FliL</fullName>
    </recommendedName>
</protein>
<proteinExistence type="inferred from homology"/>
<keyword evidence="8 10" id="KW-1133">Transmembrane helix</keyword>
<keyword evidence="11" id="KW-0969">Cilium</keyword>
<evidence type="ECO:0000313" key="12">
    <source>
        <dbReference type="Proteomes" id="UP000501991"/>
    </source>
</evidence>
<evidence type="ECO:0000256" key="10">
    <source>
        <dbReference type="RuleBase" id="RU364125"/>
    </source>
</evidence>
<dbReference type="PANTHER" id="PTHR35091:SF2">
    <property type="entry name" value="FLAGELLAR PROTEIN FLIL"/>
    <property type="match status" value="1"/>
</dbReference>
<evidence type="ECO:0000313" key="11">
    <source>
        <dbReference type="EMBL" id="QID17255.1"/>
    </source>
</evidence>
<keyword evidence="10" id="KW-0997">Cell inner membrane</keyword>